<protein>
    <recommendedName>
        <fullName evidence="3">HTH cro/C1-type domain-containing protein</fullName>
    </recommendedName>
</protein>
<evidence type="ECO:0000313" key="1">
    <source>
        <dbReference type="EMBL" id="BAR57598.1"/>
    </source>
</evidence>
<proteinExistence type="predicted"/>
<accession>A0A0E4BQF8</accession>
<dbReference type="InterPro" id="IPR001387">
    <property type="entry name" value="Cro/C1-type_HTH"/>
</dbReference>
<evidence type="ECO:0000313" key="2">
    <source>
        <dbReference type="Proteomes" id="UP000063308"/>
    </source>
</evidence>
<name>A0A0E4BQF8_9BRAD</name>
<dbReference type="EMBL" id="AP014685">
    <property type="protein sequence ID" value="BAR57598.1"/>
    <property type="molecule type" value="Genomic_DNA"/>
</dbReference>
<organism evidence="1 2">
    <name type="scientific">Bradyrhizobium diazoefficiens</name>
    <dbReference type="NCBI Taxonomy" id="1355477"/>
    <lineage>
        <taxon>Bacteria</taxon>
        <taxon>Pseudomonadati</taxon>
        <taxon>Pseudomonadota</taxon>
        <taxon>Alphaproteobacteria</taxon>
        <taxon>Hyphomicrobiales</taxon>
        <taxon>Nitrobacteraceae</taxon>
        <taxon>Bradyrhizobium</taxon>
    </lineage>
</organism>
<dbReference type="GO" id="GO:0003677">
    <property type="term" value="F:DNA binding"/>
    <property type="evidence" value="ECO:0007669"/>
    <property type="project" value="InterPro"/>
</dbReference>
<gene>
    <name evidence="1" type="ORF">NK6_4430</name>
</gene>
<dbReference type="Gene3D" id="1.10.260.40">
    <property type="entry name" value="lambda repressor-like DNA-binding domains"/>
    <property type="match status" value="1"/>
</dbReference>
<dbReference type="Proteomes" id="UP000063308">
    <property type="component" value="Chromosome"/>
</dbReference>
<dbReference type="CDD" id="cd00093">
    <property type="entry name" value="HTH_XRE"/>
    <property type="match status" value="1"/>
</dbReference>
<sequence>MARTPADIGAAAAQIEDATRLFGTAQSLTEWRQRFDYSQRQAADAIGCSRGAWAGYEHGDQPIPKYISLAIAALSLGVGR</sequence>
<reference evidence="1 2" key="1">
    <citation type="submission" date="2014-11" db="EMBL/GenBank/DDBJ databases">
        <title>Symbiosis island explosion on the genome of extra-slow-growing strains of soybean bradyrhizobia with massive insertion sequences.</title>
        <authorList>
            <person name="Iida T."/>
            <person name="Minamisawa K."/>
        </authorList>
    </citation>
    <scope>NUCLEOTIDE SEQUENCE [LARGE SCALE GENOMIC DNA]</scope>
    <source>
        <strain evidence="1 2">NK6</strain>
    </source>
</reference>
<dbReference type="AlphaFoldDB" id="A0A0E4BQF8"/>
<dbReference type="Pfam" id="PF13560">
    <property type="entry name" value="HTH_31"/>
    <property type="match status" value="1"/>
</dbReference>
<dbReference type="InterPro" id="IPR010982">
    <property type="entry name" value="Lambda_DNA-bd_dom_sf"/>
</dbReference>
<dbReference type="RefSeq" id="WP_129557427.1">
    <property type="nucleotide sequence ID" value="NZ_CP126038.1"/>
</dbReference>
<evidence type="ECO:0008006" key="3">
    <source>
        <dbReference type="Google" id="ProtNLM"/>
    </source>
</evidence>
<dbReference type="SUPFAM" id="SSF47413">
    <property type="entry name" value="lambda repressor-like DNA-binding domains"/>
    <property type="match status" value="1"/>
</dbReference>